<dbReference type="AlphaFoldDB" id="A0A1R3UZ54"/>
<evidence type="ECO:0000256" key="1">
    <source>
        <dbReference type="SAM" id="MobiDB-lite"/>
    </source>
</evidence>
<proteinExistence type="predicted"/>
<evidence type="ECO:0000313" key="3">
    <source>
        <dbReference type="Proteomes" id="UP000188388"/>
    </source>
</evidence>
<gene>
    <name evidence="2" type="ORF">BQ8794_10285</name>
</gene>
<dbReference type="EMBL" id="FTPD01000001">
    <property type="protein sequence ID" value="SIT52915.1"/>
    <property type="molecule type" value="Genomic_DNA"/>
</dbReference>
<feature type="compositionally biased region" description="Basic and acidic residues" evidence="1">
    <location>
        <begin position="45"/>
        <end position="58"/>
    </location>
</feature>
<reference evidence="3" key="1">
    <citation type="submission" date="2017-01" db="EMBL/GenBank/DDBJ databases">
        <authorList>
            <person name="Brunel B."/>
        </authorList>
    </citation>
    <scope>NUCLEOTIDE SEQUENCE [LARGE SCALE GENOMIC DNA]</scope>
</reference>
<organism evidence="2 3">
    <name type="scientific">Mesorhizobium prunaredense</name>
    <dbReference type="NCBI Taxonomy" id="1631249"/>
    <lineage>
        <taxon>Bacteria</taxon>
        <taxon>Pseudomonadati</taxon>
        <taxon>Pseudomonadota</taxon>
        <taxon>Alphaproteobacteria</taxon>
        <taxon>Hyphomicrobiales</taxon>
        <taxon>Phyllobacteriaceae</taxon>
        <taxon>Mesorhizobium</taxon>
    </lineage>
</organism>
<dbReference type="Proteomes" id="UP000188388">
    <property type="component" value="Unassembled WGS sequence"/>
</dbReference>
<feature type="region of interest" description="Disordered" evidence="1">
    <location>
        <begin position="39"/>
        <end position="65"/>
    </location>
</feature>
<protein>
    <submittedName>
        <fullName evidence="2">Uncharacterized protein</fullName>
    </submittedName>
</protein>
<keyword evidence="3" id="KW-1185">Reference proteome</keyword>
<accession>A0A1R3UZ54</accession>
<sequence length="65" mass="7123">MRLSPYSDGEKDTVTNDFANCQRCKMGANVAAICPSPRHYTGEGAGRRMRDSAKRQRLESVAGGF</sequence>
<name>A0A1R3UZ54_9HYPH</name>
<evidence type="ECO:0000313" key="2">
    <source>
        <dbReference type="EMBL" id="SIT52915.1"/>
    </source>
</evidence>